<comment type="similarity">
    <text evidence="1">Belongs to the SIS family. PHI subfamily.</text>
</comment>
<dbReference type="SUPFAM" id="SSF53697">
    <property type="entry name" value="SIS domain"/>
    <property type="match status" value="1"/>
</dbReference>
<dbReference type="EMBL" id="FNAD01000003">
    <property type="protein sequence ID" value="SDD38335.1"/>
    <property type="molecule type" value="Genomic_DNA"/>
</dbReference>
<dbReference type="GO" id="GO:0097367">
    <property type="term" value="F:carbohydrate derivative binding"/>
    <property type="evidence" value="ECO:0007669"/>
    <property type="project" value="InterPro"/>
</dbReference>
<evidence type="ECO:0000256" key="1">
    <source>
        <dbReference type="ARBA" id="ARBA00009235"/>
    </source>
</evidence>
<organism evidence="3 4">
    <name type="scientific">Glycomyces harbinensis</name>
    <dbReference type="NCBI Taxonomy" id="58114"/>
    <lineage>
        <taxon>Bacteria</taxon>
        <taxon>Bacillati</taxon>
        <taxon>Actinomycetota</taxon>
        <taxon>Actinomycetes</taxon>
        <taxon>Glycomycetales</taxon>
        <taxon>Glycomycetaceae</taxon>
        <taxon>Glycomyces</taxon>
    </lineage>
</organism>
<dbReference type="AlphaFoldDB" id="A0A1G6UCN3"/>
<dbReference type="GO" id="GO:0016853">
    <property type="term" value="F:isomerase activity"/>
    <property type="evidence" value="ECO:0007669"/>
    <property type="project" value="UniProtKB-KW"/>
</dbReference>
<accession>A0A1G6UCN3</accession>
<reference evidence="4" key="1">
    <citation type="submission" date="2016-10" db="EMBL/GenBank/DDBJ databases">
        <authorList>
            <person name="Varghese N."/>
            <person name="Submissions S."/>
        </authorList>
    </citation>
    <scope>NUCLEOTIDE SEQUENCE [LARGE SCALE GENOMIC DNA]</scope>
    <source>
        <strain evidence="4">CGMCC 4.3516</strain>
    </source>
</reference>
<dbReference type="PROSITE" id="PS51464">
    <property type="entry name" value="SIS"/>
    <property type="match status" value="1"/>
</dbReference>
<evidence type="ECO:0000313" key="4">
    <source>
        <dbReference type="Proteomes" id="UP000198949"/>
    </source>
</evidence>
<dbReference type="OrthoDB" id="9797832at2"/>
<evidence type="ECO:0000313" key="3">
    <source>
        <dbReference type="EMBL" id="SDD38335.1"/>
    </source>
</evidence>
<name>A0A1G6UCN3_9ACTN</name>
<proteinExistence type="inferred from homology"/>
<dbReference type="PANTHER" id="PTHR43443:SF1">
    <property type="entry name" value="3-HEXULOSE-6-PHOSPHATE ISOMERASE"/>
    <property type="match status" value="1"/>
</dbReference>
<keyword evidence="4" id="KW-1185">Reference proteome</keyword>
<dbReference type="Pfam" id="PF01380">
    <property type="entry name" value="SIS"/>
    <property type="match status" value="1"/>
</dbReference>
<sequence length="182" mass="18207">MTGHDGAGIVASAKRALSEIEAVLAAADTTGLALLAAAVDGAPRVFVAGGGRSLLMMRAVAMRLMHIGLDVHVVGDTTAPAVRSGDLVVVASARGGRSALAVAEAARASGAKVAAVTASDEAFGDAADLLVRLPARTQVPSSQHAGSLFEQSLLVVGDALTRSVQVSRQVPSAALDARHANL</sequence>
<evidence type="ECO:0000259" key="2">
    <source>
        <dbReference type="PROSITE" id="PS51464"/>
    </source>
</evidence>
<dbReference type="InterPro" id="IPR017552">
    <property type="entry name" value="PHI/rmpB"/>
</dbReference>
<dbReference type="PANTHER" id="PTHR43443">
    <property type="entry name" value="3-HEXULOSE-6-PHOSPHATE ISOMERASE"/>
    <property type="match status" value="1"/>
</dbReference>
<dbReference type="InterPro" id="IPR001347">
    <property type="entry name" value="SIS_dom"/>
</dbReference>
<protein>
    <submittedName>
        <fullName evidence="3">6-phospho-3-hexuloisomerase</fullName>
    </submittedName>
</protein>
<dbReference type="Proteomes" id="UP000198949">
    <property type="component" value="Unassembled WGS sequence"/>
</dbReference>
<dbReference type="Gene3D" id="3.40.50.10490">
    <property type="entry name" value="Glucose-6-phosphate isomerase like protein, domain 1"/>
    <property type="match status" value="1"/>
</dbReference>
<dbReference type="InterPro" id="IPR046348">
    <property type="entry name" value="SIS_dom_sf"/>
</dbReference>
<dbReference type="GO" id="GO:1901135">
    <property type="term" value="P:carbohydrate derivative metabolic process"/>
    <property type="evidence" value="ECO:0007669"/>
    <property type="project" value="InterPro"/>
</dbReference>
<keyword evidence="3" id="KW-0413">Isomerase</keyword>
<dbReference type="STRING" id="58114.SAMN05216270_103399"/>
<dbReference type="RefSeq" id="WP_091031375.1">
    <property type="nucleotide sequence ID" value="NZ_FNAD01000003.1"/>
</dbReference>
<gene>
    <name evidence="3" type="ORF">SAMN05216270_103399</name>
</gene>
<feature type="domain" description="SIS" evidence="2">
    <location>
        <begin position="35"/>
        <end position="170"/>
    </location>
</feature>